<organism evidence="1 2">
    <name type="scientific">Rubus argutus</name>
    <name type="common">Southern blackberry</name>
    <dbReference type="NCBI Taxonomy" id="59490"/>
    <lineage>
        <taxon>Eukaryota</taxon>
        <taxon>Viridiplantae</taxon>
        <taxon>Streptophyta</taxon>
        <taxon>Embryophyta</taxon>
        <taxon>Tracheophyta</taxon>
        <taxon>Spermatophyta</taxon>
        <taxon>Magnoliopsida</taxon>
        <taxon>eudicotyledons</taxon>
        <taxon>Gunneridae</taxon>
        <taxon>Pentapetalae</taxon>
        <taxon>rosids</taxon>
        <taxon>fabids</taxon>
        <taxon>Rosales</taxon>
        <taxon>Rosaceae</taxon>
        <taxon>Rosoideae</taxon>
        <taxon>Rosoideae incertae sedis</taxon>
        <taxon>Rubus</taxon>
    </lineage>
</organism>
<gene>
    <name evidence="1" type="ORF">M0R45_001578</name>
</gene>
<comment type="caution">
    <text evidence="1">The sequence shown here is derived from an EMBL/GenBank/DDBJ whole genome shotgun (WGS) entry which is preliminary data.</text>
</comment>
<proteinExistence type="predicted"/>
<accession>A0AAW1VLX7</accession>
<evidence type="ECO:0000313" key="2">
    <source>
        <dbReference type="Proteomes" id="UP001457282"/>
    </source>
</evidence>
<sequence length="92" mass="10340">MWVTFQWDGCSCAPTVAGLRDETGMRPKAIETDKKEMSCRKRKKEEHKVDPVQSFVFSLGAPKALIFALALRQLLTQNIVDTCLEDTKVPNA</sequence>
<reference evidence="1 2" key="1">
    <citation type="journal article" date="2023" name="G3 (Bethesda)">
        <title>A chromosome-length genome assembly and annotation of blackberry (Rubus argutus, cv. 'Hillquist').</title>
        <authorList>
            <person name="Bruna T."/>
            <person name="Aryal R."/>
            <person name="Dudchenko O."/>
            <person name="Sargent D.J."/>
            <person name="Mead D."/>
            <person name="Buti M."/>
            <person name="Cavallini A."/>
            <person name="Hytonen T."/>
            <person name="Andres J."/>
            <person name="Pham M."/>
            <person name="Weisz D."/>
            <person name="Mascagni F."/>
            <person name="Usai G."/>
            <person name="Natali L."/>
            <person name="Bassil N."/>
            <person name="Fernandez G.E."/>
            <person name="Lomsadze A."/>
            <person name="Armour M."/>
            <person name="Olukolu B."/>
            <person name="Poorten T."/>
            <person name="Britton C."/>
            <person name="Davik J."/>
            <person name="Ashrafi H."/>
            <person name="Aiden E.L."/>
            <person name="Borodovsky M."/>
            <person name="Worthington M."/>
        </authorList>
    </citation>
    <scope>NUCLEOTIDE SEQUENCE [LARGE SCALE GENOMIC DNA]</scope>
    <source>
        <strain evidence="1">PI 553951</strain>
    </source>
</reference>
<dbReference type="Proteomes" id="UP001457282">
    <property type="component" value="Unassembled WGS sequence"/>
</dbReference>
<keyword evidence="2" id="KW-1185">Reference proteome</keyword>
<protein>
    <submittedName>
        <fullName evidence="1">Uncharacterized protein</fullName>
    </submittedName>
</protein>
<dbReference type="EMBL" id="JBEDUW010000254">
    <property type="protein sequence ID" value="KAK9902489.1"/>
    <property type="molecule type" value="Genomic_DNA"/>
</dbReference>
<evidence type="ECO:0000313" key="1">
    <source>
        <dbReference type="EMBL" id="KAK9902489.1"/>
    </source>
</evidence>
<name>A0AAW1VLX7_RUBAR</name>
<dbReference type="AlphaFoldDB" id="A0AAW1VLX7"/>